<protein>
    <recommendedName>
        <fullName evidence="2">Caspase family p20 domain-containing protein</fullName>
    </recommendedName>
</protein>
<dbReference type="SUPFAM" id="SSF52129">
    <property type="entry name" value="Caspase-like"/>
    <property type="match status" value="1"/>
</dbReference>
<dbReference type="AlphaFoldDB" id="A0A6C0CPK6"/>
<organism evidence="1">
    <name type="scientific">viral metagenome</name>
    <dbReference type="NCBI Taxonomy" id="1070528"/>
    <lineage>
        <taxon>unclassified sequences</taxon>
        <taxon>metagenomes</taxon>
        <taxon>organismal metagenomes</taxon>
    </lineage>
</organism>
<dbReference type="Gene3D" id="3.40.50.1460">
    <property type="match status" value="1"/>
</dbReference>
<dbReference type="EMBL" id="MN739468">
    <property type="protein sequence ID" value="QHT06421.1"/>
    <property type="molecule type" value="Genomic_DNA"/>
</dbReference>
<evidence type="ECO:0000313" key="1">
    <source>
        <dbReference type="EMBL" id="QHT06421.1"/>
    </source>
</evidence>
<evidence type="ECO:0008006" key="2">
    <source>
        <dbReference type="Google" id="ProtNLM"/>
    </source>
</evidence>
<name>A0A6C0CPK6_9ZZZZ</name>
<sequence>MHPYRPKFKTNDWHRLLLKILGLQKLYNHFIVIEGINVLRILSKKKPQNHKLKIFCHSRWFDMIKSNDNKIQCLLNFDEWYSKKFIALRCSPKQEKIIPKIIKQEFSYSKKLWVSIGVNNYEKNSGFSSLKNAVNDSITLNEFGLSNGFKTINLQDNQCSKQQLEMLFQSDLCSRLNPDDLLVVSFHGHGHTGYFNDKEYGFIVPYGSLDCTPASLISMELLSLWVQMLPARHILIILDCCFSGMMALRGKESQETCESEEVMRRNSLYKNLCKKARIVINAGQEDETIMDGGWNNNSLLTGLIVSYEKYNETNGSVYSLFNYISKKIPIIANQNPTLGKLQGDMGGDIYITL</sequence>
<proteinExistence type="predicted"/>
<dbReference type="InterPro" id="IPR029030">
    <property type="entry name" value="Caspase-like_dom_sf"/>
</dbReference>
<reference evidence="1" key="1">
    <citation type="journal article" date="2020" name="Nature">
        <title>Giant virus diversity and host interactions through global metagenomics.</title>
        <authorList>
            <person name="Schulz F."/>
            <person name="Roux S."/>
            <person name="Paez-Espino D."/>
            <person name="Jungbluth S."/>
            <person name="Walsh D.A."/>
            <person name="Denef V.J."/>
            <person name="McMahon K.D."/>
            <person name="Konstantinidis K.T."/>
            <person name="Eloe-Fadrosh E.A."/>
            <person name="Kyrpides N.C."/>
            <person name="Woyke T."/>
        </authorList>
    </citation>
    <scope>NUCLEOTIDE SEQUENCE</scope>
    <source>
        <strain evidence="1">GVMAG-M-3300021425-30</strain>
    </source>
</reference>
<accession>A0A6C0CPK6</accession>